<evidence type="ECO:0000256" key="6">
    <source>
        <dbReference type="ARBA" id="ARBA00012125"/>
    </source>
</evidence>
<evidence type="ECO:0000256" key="12">
    <source>
        <dbReference type="ARBA" id="ARBA00023209"/>
    </source>
</evidence>
<evidence type="ECO:0000313" key="18">
    <source>
        <dbReference type="Proteomes" id="UP001168821"/>
    </source>
</evidence>
<accession>A0AA38HF49</accession>
<dbReference type="SUPFAM" id="SSF51735">
    <property type="entry name" value="NAD(P)-binding Rossmann-fold domains"/>
    <property type="match status" value="1"/>
</dbReference>
<sequence>MVSVKVNSPDVHYDDVEHLIISRYSYESTHVSYEEDNNYIATPKSTEYIFKTSTTIPKLGLLLVGWGGNNGSTLTASILANRHFLTWETRYGTHHSNYYGSLIMSSTVKLGFNAQQSAVYVPFYQLLPMVHPNDIVIGGWDISRLNLAASLDRSCVLEPDLKQKLNPYMKDLIPMPSVYYPDFIASNQQSRADNVLSGTKQYHLETIRKNIRDFKSKNQLDKVVVVWTANTERFSSLLPGINDSAENLLSAIKENHEEVSPSTLFAVASILENSPFINGSPQNTFVPGVVELAEQHRVHIGGDDFKSGQTKIKSVLVDFLVSAGIKPVAITSYNHLGNNDGLNLSAPSQFKSKEISKSTVVDDMVACNNILYKEGEKPDHVVVIKYVPSVKDSKRALDEYESEIFMGGRNTISIHNTCEDSLLASPIIIDLVLITELMTRVQYKTAEMPEFDAFHSILSILSYMLKAPLVPAGAPVVNALFRQRNAIENLFRALIGLRPQSDMLLEHMAFH</sequence>
<keyword evidence="14" id="KW-1208">Phospholipid metabolism</keyword>
<organism evidence="17 18">
    <name type="scientific">Zophobas morio</name>
    <dbReference type="NCBI Taxonomy" id="2755281"/>
    <lineage>
        <taxon>Eukaryota</taxon>
        <taxon>Metazoa</taxon>
        <taxon>Ecdysozoa</taxon>
        <taxon>Arthropoda</taxon>
        <taxon>Hexapoda</taxon>
        <taxon>Insecta</taxon>
        <taxon>Pterygota</taxon>
        <taxon>Neoptera</taxon>
        <taxon>Endopterygota</taxon>
        <taxon>Coleoptera</taxon>
        <taxon>Polyphaga</taxon>
        <taxon>Cucujiformia</taxon>
        <taxon>Tenebrionidae</taxon>
        <taxon>Zophobas</taxon>
    </lineage>
</organism>
<evidence type="ECO:0000256" key="9">
    <source>
        <dbReference type="ARBA" id="ARBA00022550"/>
    </source>
</evidence>
<keyword evidence="13" id="KW-0413">Isomerase</keyword>
<proteinExistence type="inferred from homology"/>
<dbReference type="PANTHER" id="PTHR11510">
    <property type="entry name" value="MYO-INOSITOL-1 PHOSPHATE SYNTHASE"/>
    <property type="match status" value="1"/>
</dbReference>
<evidence type="ECO:0000256" key="7">
    <source>
        <dbReference type="ARBA" id="ARBA00022490"/>
    </source>
</evidence>
<keyword evidence="12" id="KW-0594">Phospholipid biosynthesis</keyword>
<evidence type="ECO:0000256" key="1">
    <source>
        <dbReference type="ARBA" id="ARBA00000113"/>
    </source>
</evidence>
<dbReference type="EC" id="5.5.1.4" evidence="6"/>
<dbReference type="PIRSF" id="PIRSF015578">
    <property type="entry name" value="Myoinos-ppht_syn"/>
    <property type="match status" value="1"/>
</dbReference>
<keyword evidence="11" id="KW-0443">Lipid metabolism</keyword>
<comment type="pathway">
    <text evidence="4">Polyol metabolism; myo-inositol biosynthesis; myo-inositol from D-glucose 6-phosphate: step 1/2.</text>
</comment>
<dbReference type="InterPro" id="IPR013021">
    <property type="entry name" value="Myo-inos-1-P_Synthase_GAPDH"/>
</dbReference>
<name>A0AA38HF49_9CUCU</name>
<keyword evidence="18" id="KW-1185">Reference proteome</keyword>
<feature type="domain" description="Myo-inositol-1-phosphate synthase GAPDH-like" evidence="16">
    <location>
        <begin position="308"/>
        <end position="421"/>
    </location>
</feature>
<dbReference type="InterPro" id="IPR036291">
    <property type="entry name" value="NAD(P)-bd_dom_sf"/>
</dbReference>
<evidence type="ECO:0000256" key="2">
    <source>
        <dbReference type="ARBA" id="ARBA00001911"/>
    </source>
</evidence>
<dbReference type="Pfam" id="PF01658">
    <property type="entry name" value="Inos-1-P_synth"/>
    <property type="match status" value="1"/>
</dbReference>
<dbReference type="FunFam" id="3.40.50.720:FF:000204">
    <property type="entry name" value="Inositol-3-phosphate synthase 1-B"/>
    <property type="match status" value="1"/>
</dbReference>
<evidence type="ECO:0000256" key="10">
    <source>
        <dbReference type="ARBA" id="ARBA00023027"/>
    </source>
</evidence>
<evidence type="ECO:0000256" key="5">
    <source>
        <dbReference type="ARBA" id="ARBA00010813"/>
    </source>
</evidence>
<evidence type="ECO:0000256" key="14">
    <source>
        <dbReference type="ARBA" id="ARBA00023264"/>
    </source>
</evidence>
<keyword evidence="7" id="KW-0963">Cytoplasm</keyword>
<dbReference type="FunFam" id="3.30.360.10:FF:000055">
    <property type="entry name" value="Putative myo-inositol-1-phosphate synthase"/>
    <property type="match status" value="1"/>
</dbReference>
<dbReference type="InterPro" id="IPR002587">
    <property type="entry name" value="Myo-inos-1-P_Synthase"/>
</dbReference>
<gene>
    <name evidence="17" type="ORF">Zmor_016402</name>
</gene>
<comment type="similarity">
    <text evidence="5">Belongs to the myo-inositol 1-phosphate synthase family.</text>
</comment>
<evidence type="ECO:0000256" key="8">
    <source>
        <dbReference type="ARBA" id="ARBA00022516"/>
    </source>
</evidence>
<dbReference type="GO" id="GO:0008654">
    <property type="term" value="P:phospholipid biosynthetic process"/>
    <property type="evidence" value="ECO:0007669"/>
    <property type="project" value="UniProtKB-KW"/>
</dbReference>
<comment type="subcellular location">
    <subcellularLocation>
        <location evidence="3">Cytoplasm</location>
    </subcellularLocation>
</comment>
<reference evidence="17" key="1">
    <citation type="journal article" date="2023" name="G3 (Bethesda)">
        <title>Whole genome assemblies of Zophobas morio and Tenebrio molitor.</title>
        <authorList>
            <person name="Kaur S."/>
            <person name="Stinson S.A."/>
            <person name="diCenzo G.C."/>
        </authorList>
    </citation>
    <scope>NUCLEOTIDE SEQUENCE</scope>
    <source>
        <strain evidence="17">QUZm001</strain>
    </source>
</reference>
<comment type="caution">
    <text evidence="17">The sequence shown here is derived from an EMBL/GenBank/DDBJ whole genome shotgun (WGS) entry which is preliminary data.</text>
</comment>
<comment type="function">
    <text evidence="15">Key enzyme in myo-inositol biosynthesis pathway that catalyzes the conversion of glucose 6-phosphate to 1-myo-inositol 1-phosphate in a NAD-dependent manner. Rate-limiting enzyme in the synthesis of all inositol-containing compounds.</text>
</comment>
<dbReference type="Pfam" id="PF07994">
    <property type="entry name" value="NAD_binding_5"/>
    <property type="match status" value="1"/>
</dbReference>
<dbReference type="GO" id="GO:0004512">
    <property type="term" value="F:inositol-3-phosphate synthase activity"/>
    <property type="evidence" value="ECO:0007669"/>
    <property type="project" value="UniProtKB-EC"/>
</dbReference>
<dbReference type="GO" id="GO:0005737">
    <property type="term" value="C:cytoplasm"/>
    <property type="evidence" value="ECO:0007669"/>
    <property type="project" value="UniProtKB-SubCell"/>
</dbReference>
<evidence type="ECO:0000256" key="3">
    <source>
        <dbReference type="ARBA" id="ARBA00004496"/>
    </source>
</evidence>
<keyword evidence="8" id="KW-0444">Lipid biosynthesis</keyword>
<evidence type="ECO:0000256" key="11">
    <source>
        <dbReference type="ARBA" id="ARBA00023098"/>
    </source>
</evidence>
<evidence type="ECO:0000256" key="15">
    <source>
        <dbReference type="ARBA" id="ARBA00025559"/>
    </source>
</evidence>
<keyword evidence="10" id="KW-0520">NAD</keyword>
<evidence type="ECO:0000256" key="4">
    <source>
        <dbReference type="ARBA" id="ARBA00005117"/>
    </source>
</evidence>
<dbReference type="GO" id="GO:0006021">
    <property type="term" value="P:inositol biosynthetic process"/>
    <property type="evidence" value="ECO:0007669"/>
    <property type="project" value="UniProtKB-KW"/>
</dbReference>
<dbReference type="SUPFAM" id="SSF55347">
    <property type="entry name" value="Glyceraldehyde-3-phosphate dehydrogenase-like, C-terminal domain"/>
    <property type="match status" value="1"/>
</dbReference>
<comment type="cofactor">
    <cofactor evidence="2">
        <name>NAD(+)</name>
        <dbReference type="ChEBI" id="CHEBI:57540"/>
    </cofactor>
</comment>
<comment type="catalytic activity">
    <reaction evidence="1">
        <text>D-glucose 6-phosphate = 1D-myo-inositol 3-phosphate</text>
        <dbReference type="Rhea" id="RHEA:10716"/>
        <dbReference type="ChEBI" id="CHEBI:58401"/>
        <dbReference type="ChEBI" id="CHEBI:61548"/>
        <dbReference type="EC" id="5.5.1.4"/>
    </reaction>
</comment>
<protein>
    <recommendedName>
        <fullName evidence="6">inositol-3-phosphate synthase</fullName>
        <ecNumber evidence="6">5.5.1.4</ecNumber>
    </recommendedName>
</protein>
<dbReference type="FunFam" id="3.40.50.720:FF:000069">
    <property type="entry name" value="Inositol-3-phosphate synthase 1"/>
    <property type="match status" value="1"/>
</dbReference>
<keyword evidence="9" id="KW-0398">Inositol biosynthesis</keyword>
<dbReference type="AlphaFoldDB" id="A0AA38HF49"/>
<dbReference type="Proteomes" id="UP001168821">
    <property type="component" value="Unassembled WGS sequence"/>
</dbReference>
<dbReference type="EMBL" id="JALNTZ010004138">
    <property type="protein sequence ID" value="KAJ3615458.1"/>
    <property type="molecule type" value="Genomic_DNA"/>
</dbReference>
<dbReference type="Gene3D" id="3.40.50.720">
    <property type="entry name" value="NAD(P)-binding Rossmann-like Domain"/>
    <property type="match status" value="2"/>
</dbReference>
<evidence type="ECO:0000259" key="16">
    <source>
        <dbReference type="Pfam" id="PF01658"/>
    </source>
</evidence>
<evidence type="ECO:0000256" key="13">
    <source>
        <dbReference type="ARBA" id="ARBA00023235"/>
    </source>
</evidence>
<evidence type="ECO:0000313" key="17">
    <source>
        <dbReference type="EMBL" id="KAJ3615458.1"/>
    </source>
</evidence>